<dbReference type="Proteomes" id="UP000600547">
    <property type="component" value="Unassembled WGS sequence"/>
</dbReference>
<keyword evidence="2" id="KW-1185">Reference proteome</keyword>
<comment type="caution">
    <text evidence="1">The sequence shown here is derived from an EMBL/GenBank/DDBJ whole genome shotgun (WGS) entry which is preliminary data.</text>
</comment>
<accession>A0A8H9GS10</accession>
<reference evidence="2" key="1">
    <citation type="journal article" date="2019" name="Int. J. Syst. Evol. Microbiol.">
        <title>The Global Catalogue of Microorganisms (GCM) 10K type strain sequencing project: providing services to taxonomists for standard genome sequencing and annotation.</title>
        <authorList>
            <consortium name="The Broad Institute Genomics Platform"/>
            <consortium name="The Broad Institute Genome Sequencing Center for Infectious Disease"/>
            <person name="Wu L."/>
            <person name="Ma J."/>
        </authorList>
    </citation>
    <scope>NUCLEOTIDE SEQUENCE [LARGE SCALE GENOMIC DNA]</scope>
    <source>
        <strain evidence="2">JCM 31047</strain>
    </source>
</reference>
<organism evidence="1 2">
    <name type="scientific">Deinococcus arenae</name>
    <dbReference type="NCBI Taxonomy" id="1452751"/>
    <lineage>
        <taxon>Bacteria</taxon>
        <taxon>Thermotogati</taxon>
        <taxon>Deinococcota</taxon>
        <taxon>Deinococci</taxon>
        <taxon>Deinococcales</taxon>
        <taxon>Deinococcaceae</taxon>
        <taxon>Deinococcus</taxon>
    </lineage>
</organism>
<sequence length="95" mass="10603">MHVDFPVAIGPWGAPWYRDAARHTSVFGQLHDLHAWAVRAGEPLTLVDFDGYDHHAVHTGHLERVLRDLARIVEHEFVLAAMITHGPLVRAANLG</sequence>
<name>A0A8H9GS10_9DEIO</name>
<proteinExistence type="predicted"/>
<evidence type="ECO:0000313" key="1">
    <source>
        <dbReference type="EMBL" id="GGM54640.1"/>
    </source>
</evidence>
<gene>
    <name evidence="1" type="ORF">GCM10008956_33150</name>
</gene>
<dbReference type="EMBL" id="BMQG01000015">
    <property type="protein sequence ID" value="GGM54640.1"/>
    <property type="molecule type" value="Genomic_DNA"/>
</dbReference>
<protein>
    <submittedName>
        <fullName evidence="1">Uncharacterized protein</fullName>
    </submittedName>
</protein>
<evidence type="ECO:0000313" key="2">
    <source>
        <dbReference type="Proteomes" id="UP000600547"/>
    </source>
</evidence>
<dbReference type="AlphaFoldDB" id="A0A8H9GS10"/>